<organism evidence="1 2">
    <name type="scientific">Cichorium intybus</name>
    <name type="common">Chicory</name>
    <dbReference type="NCBI Taxonomy" id="13427"/>
    <lineage>
        <taxon>Eukaryota</taxon>
        <taxon>Viridiplantae</taxon>
        <taxon>Streptophyta</taxon>
        <taxon>Embryophyta</taxon>
        <taxon>Tracheophyta</taxon>
        <taxon>Spermatophyta</taxon>
        <taxon>Magnoliopsida</taxon>
        <taxon>eudicotyledons</taxon>
        <taxon>Gunneridae</taxon>
        <taxon>Pentapetalae</taxon>
        <taxon>asterids</taxon>
        <taxon>campanulids</taxon>
        <taxon>Asterales</taxon>
        <taxon>Asteraceae</taxon>
        <taxon>Cichorioideae</taxon>
        <taxon>Cichorieae</taxon>
        <taxon>Cichoriinae</taxon>
        <taxon>Cichorium</taxon>
    </lineage>
</organism>
<evidence type="ECO:0000313" key="2">
    <source>
        <dbReference type="Proteomes" id="UP001055811"/>
    </source>
</evidence>
<reference evidence="1 2" key="2">
    <citation type="journal article" date="2022" name="Mol. Ecol. Resour.">
        <title>The genomes of chicory, endive, great burdock and yacon provide insights into Asteraceae paleo-polyploidization history and plant inulin production.</title>
        <authorList>
            <person name="Fan W."/>
            <person name="Wang S."/>
            <person name="Wang H."/>
            <person name="Wang A."/>
            <person name="Jiang F."/>
            <person name="Liu H."/>
            <person name="Zhao H."/>
            <person name="Xu D."/>
            <person name="Zhang Y."/>
        </authorList>
    </citation>
    <scope>NUCLEOTIDE SEQUENCE [LARGE SCALE GENOMIC DNA]</scope>
    <source>
        <strain evidence="2">cv. Punajuju</strain>
        <tissue evidence="1">Leaves</tissue>
    </source>
</reference>
<reference evidence="2" key="1">
    <citation type="journal article" date="2022" name="Mol. Ecol. Resour.">
        <title>The genomes of chicory, endive, great burdock and yacon provide insights into Asteraceae palaeo-polyploidization history and plant inulin production.</title>
        <authorList>
            <person name="Fan W."/>
            <person name="Wang S."/>
            <person name="Wang H."/>
            <person name="Wang A."/>
            <person name="Jiang F."/>
            <person name="Liu H."/>
            <person name="Zhao H."/>
            <person name="Xu D."/>
            <person name="Zhang Y."/>
        </authorList>
    </citation>
    <scope>NUCLEOTIDE SEQUENCE [LARGE SCALE GENOMIC DNA]</scope>
    <source>
        <strain evidence="2">cv. Punajuju</strain>
    </source>
</reference>
<protein>
    <submittedName>
        <fullName evidence="1">Uncharacterized protein</fullName>
    </submittedName>
</protein>
<sequence>MWRLKIAKGGNDPYLYSTNTFIGRQIWEFDPNHGTPEDRAEVEQARTDFWNHRHEVKPSSDGLWRMQFLKEKEFKQTIPQAKIEDSEEISYEKATITLRRSVNFFAALQASDGHWPAENAGPLYFMQPLVVYNEDGGWGFHIEGHSTMFGTTLSYICMRLLGEGLDGGLNGACTKARKWILDHGSVTAIPSWGKTWLSILGVCEWAGSNPMPPEFWILPSFLPMYPAKMWCYCRLVYMPMSYLYGKRFVGPITPLILELRDELYLQPYNEINWKSIRHLCAKEDLYYPHPLLQDLMWDGLYSCTEPLLNCWPLNKLRQKALDTTMNHIHYEDESSRYITIGAVEKVS</sequence>
<evidence type="ECO:0000313" key="1">
    <source>
        <dbReference type="EMBL" id="KAI3690007.1"/>
    </source>
</evidence>
<keyword evidence="2" id="KW-1185">Reference proteome</keyword>
<gene>
    <name evidence="1" type="ORF">L2E82_47981</name>
</gene>
<comment type="caution">
    <text evidence="1">The sequence shown here is derived from an EMBL/GenBank/DDBJ whole genome shotgun (WGS) entry which is preliminary data.</text>
</comment>
<dbReference type="EMBL" id="CM042017">
    <property type="protein sequence ID" value="KAI3690007.1"/>
    <property type="molecule type" value="Genomic_DNA"/>
</dbReference>
<name>A0ACB8YW93_CICIN</name>
<dbReference type="Proteomes" id="UP001055811">
    <property type="component" value="Linkage Group LG09"/>
</dbReference>
<proteinExistence type="predicted"/>
<accession>A0ACB8YW93</accession>